<dbReference type="EMBL" id="JBHRSB010000003">
    <property type="protein sequence ID" value="MFC3000797.1"/>
    <property type="molecule type" value="Genomic_DNA"/>
</dbReference>
<comment type="caution">
    <text evidence="1">The sequence shown here is derived from an EMBL/GenBank/DDBJ whole genome shotgun (WGS) entry which is preliminary data.</text>
</comment>
<name>A0ABV7BT89_9PROT</name>
<reference evidence="2" key="1">
    <citation type="journal article" date="2019" name="Int. J. Syst. Evol. Microbiol.">
        <title>The Global Catalogue of Microorganisms (GCM) 10K type strain sequencing project: providing services to taxonomists for standard genome sequencing and annotation.</title>
        <authorList>
            <consortium name="The Broad Institute Genomics Platform"/>
            <consortium name="The Broad Institute Genome Sequencing Center for Infectious Disease"/>
            <person name="Wu L."/>
            <person name="Ma J."/>
        </authorList>
    </citation>
    <scope>NUCLEOTIDE SEQUENCE [LARGE SCALE GENOMIC DNA]</scope>
    <source>
        <strain evidence="2">CGMCC 1.16855</strain>
    </source>
</reference>
<evidence type="ECO:0000313" key="2">
    <source>
        <dbReference type="Proteomes" id="UP001595420"/>
    </source>
</evidence>
<dbReference type="InterPro" id="IPR006311">
    <property type="entry name" value="TAT_signal"/>
</dbReference>
<gene>
    <name evidence="1" type="ORF">ACFOD3_12900</name>
</gene>
<sequence>MTADHPTTARGRRAVLRGGAALIAASPGIACAASEPDAELLALAQRWRSAWACFESACDAYAVAERHDDRPATDAASARMHGELTAIAAVEQAMAAAPAIGAAGLAVKAALLSRIFLGPTEPRPRHDDLARSLAADARRLVPCAPEVEA</sequence>
<dbReference type="Proteomes" id="UP001595420">
    <property type="component" value="Unassembled WGS sequence"/>
</dbReference>
<evidence type="ECO:0000313" key="1">
    <source>
        <dbReference type="EMBL" id="MFC3000797.1"/>
    </source>
</evidence>
<keyword evidence="2" id="KW-1185">Reference proteome</keyword>
<organism evidence="1 2">
    <name type="scientific">Falsiroseomonas tokyonensis</name>
    <dbReference type="NCBI Taxonomy" id="430521"/>
    <lineage>
        <taxon>Bacteria</taxon>
        <taxon>Pseudomonadati</taxon>
        <taxon>Pseudomonadota</taxon>
        <taxon>Alphaproteobacteria</taxon>
        <taxon>Acetobacterales</taxon>
        <taxon>Roseomonadaceae</taxon>
        <taxon>Falsiroseomonas</taxon>
    </lineage>
</organism>
<accession>A0ABV7BT89</accession>
<protein>
    <submittedName>
        <fullName evidence="1">Uncharacterized protein</fullName>
    </submittedName>
</protein>
<dbReference type="PROSITE" id="PS51318">
    <property type="entry name" value="TAT"/>
    <property type="match status" value="1"/>
</dbReference>
<proteinExistence type="predicted"/>
<dbReference type="RefSeq" id="WP_216836864.1">
    <property type="nucleotide sequence ID" value="NZ_JAFNJS010000003.1"/>
</dbReference>